<keyword evidence="3" id="KW-1185">Reference proteome</keyword>
<evidence type="ECO:0000313" key="3">
    <source>
        <dbReference type="Proteomes" id="UP000790347"/>
    </source>
</evidence>
<reference evidence="2" key="1">
    <citation type="submission" date="2013-05" db="EMBL/GenBank/DDBJ databases">
        <authorList>
            <person name="Yim A.K.Y."/>
            <person name="Chan T.F."/>
            <person name="Ji K.M."/>
            <person name="Liu X.Y."/>
            <person name="Zhou J.W."/>
            <person name="Li R.Q."/>
            <person name="Yang K.Y."/>
            <person name="Li J."/>
            <person name="Li M."/>
            <person name="Law P.T.W."/>
            <person name="Wu Y.L."/>
            <person name="Cai Z.L."/>
            <person name="Qin H."/>
            <person name="Bao Y."/>
            <person name="Leung R.K.K."/>
            <person name="Ng P.K.S."/>
            <person name="Zou J."/>
            <person name="Zhong X.J."/>
            <person name="Ran P.X."/>
            <person name="Zhong N.S."/>
            <person name="Liu Z.G."/>
            <person name="Tsui S.K.W."/>
        </authorList>
    </citation>
    <scope>NUCLEOTIDE SEQUENCE</scope>
    <source>
        <strain evidence="2">Derf</strain>
        <tissue evidence="2">Whole organism</tissue>
    </source>
</reference>
<feature type="transmembrane region" description="Helical" evidence="1">
    <location>
        <begin position="6"/>
        <end position="28"/>
    </location>
</feature>
<sequence>MNGRFPVSIGVTIIIIIIIIIVIGYYYSQHKKNNIKNEKLMSIGKKQKGYALLHRFFLVIFCLFVYLSGCSFPEQR</sequence>
<evidence type="ECO:0000256" key="1">
    <source>
        <dbReference type="SAM" id="Phobius"/>
    </source>
</evidence>
<accession>A0A922I6N0</accession>
<evidence type="ECO:0000313" key="2">
    <source>
        <dbReference type="EMBL" id="KAH9525979.1"/>
    </source>
</evidence>
<keyword evidence="1" id="KW-1133">Transmembrane helix</keyword>
<protein>
    <submittedName>
        <fullName evidence="2">Uncharacterized protein</fullName>
    </submittedName>
</protein>
<name>A0A922I6N0_DERFA</name>
<comment type="caution">
    <text evidence="2">The sequence shown here is derived from an EMBL/GenBank/DDBJ whole genome shotgun (WGS) entry which is preliminary data.</text>
</comment>
<dbReference type="Proteomes" id="UP000790347">
    <property type="component" value="Unassembled WGS sequence"/>
</dbReference>
<gene>
    <name evidence="2" type="ORF">DERF_000100</name>
</gene>
<feature type="transmembrane region" description="Helical" evidence="1">
    <location>
        <begin position="49"/>
        <end position="67"/>
    </location>
</feature>
<dbReference type="AlphaFoldDB" id="A0A922I6N0"/>
<keyword evidence="1" id="KW-0812">Transmembrane</keyword>
<reference evidence="2" key="2">
    <citation type="journal article" date="2022" name="Res Sq">
        <title>Comparative Genomics Reveals Insights into the Divergent Evolution of Astigmatic Mites and Household Pest Adaptations.</title>
        <authorList>
            <person name="Xiong Q."/>
            <person name="Wan A.T.-Y."/>
            <person name="Liu X.-Y."/>
            <person name="Fung C.S.-H."/>
            <person name="Xiao X."/>
            <person name="Malainual N."/>
            <person name="Hou J."/>
            <person name="Wang L."/>
            <person name="Wang M."/>
            <person name="Yang K."/>
            <person name="Cui Y."/>
            <person name="Leung E."/>
            <person name="Nong W."/>
            <person name="Shin S.-K."/>
            <person name="Au S."/>
            <person name="Jeong K.Y."/>
            <person name="Chew F.T."/>
            <person name="Hui J."/>
            <person name="Leung T.F."/>
            <person name="Tungtrongchitr A."/>
            <person name="Zhong N."/>
            <person name="Liu Z."/>
            <person name="Tsui S."/>
        </authorList>
    </citation>
    <scope>NUCLEOTIDE SEQUENCE</scope>
    <source>
        <strain evidence="2">Derf</strain>
        <tissue evidence="2">Whole organism</tissue>
    </source>
</reference>
<proteinExistence type="predicted"/>
<organism evidence="2 3">
    <name type="scientific">Dermatophagoides farinae</name>
    <name type="common">American house dust mite</name>
    <dbReference type="NCBI Taxonomy" id="6954"/>
    <lineage>
        <taxon>Eukaryota</taxon>
        <taxon>Metazoa</taxon>
        <taxon>Ecdysozoa</taxon>
        <taxon>Arthropoda</taxon>
        <taxon>Chelicerata</taxon>
        <taxon>Arachnida</taxon>
        <taxon>Acari</taxon>
        <taxon>Acariformes</taxon>
        <taxon>Sarcoptiformes</taxon>
        <taxon>Astigmata</taxon>
        <taxon>Psoroptidia</taxon>
        <taxon>Analgoidea</taxon>
        <taxon>Pyroglyphidae</taxon>
        <taxon>Dermatophagoidinae</taxon>
        <taxon>Dermatophagoides</taxon>
    </lineage>
</organism>
<dbReference type="EMBL" id="ASGP02000001">
    <property type="protein sequence ID" value="KAH9525979.1"/>
    <property type="molecule type" value="Genomic_DNA"/>
</dbReference>
<keyword evidence="1" id="KW-0472">Membrane</keyword>